<evidence type="ECO:0000256" key="1">
    <source>
        <dbReference type="SAM" id="MobiDB-lite"/>
    </source>
</evidence>
<dbReference type="Proteomes" id="UP000224006">
    <property type="component" value="Chromosome II"/>
</dbReference>
<feature type="signal peptide" evidence="3">
    <location>
        <begin position="1"/>
        <end position="22"/>
    </location>
</feature>
<feature type="chain" id="PRO_5012947777" description="Transmembrane protein" evidence="3">
    <location>
        <begin position="23"/>
        <end position="424"/>
    </location>
</feature>
<feature type="compositionally biased region" description="Pro residues" evidence="1">
    <location>
        <begin position="48"/>
        <end position="57"/>
    </location>
</feature>
<evidence type="ECO:0008006" key="6">
    <source>
        <dbReference type="Google" id="ProtNLM"/>
    </source>
</evidence>
<dbReference type="KEGG" id="bbes:BESB_040600"/>
<feature type="region of interest" description="Disordered" evidence="1">
    <location>
        <begin position="28"/>
        <end position="63"/>
    </location>
</feature>
<evidence type="ECO:0000256" key="2">
    <source>
        <dbReference type="SAM" id="Phobius"/>
    </source>
</evidence>
<feature type="compositionally biased region" description="Polar residues" evidence="1">
    <location>
        <begin position="289"/>
        <end position="298"/>
    </location>
</feature>
<accession>A0A2A9MP99</accession>
<reference evidence="4 5" key="1">
    <citation type="submission" date="2017-09" db="EMBL/GenBank/DDBJ databases">
        <title>Genome sequencing of Besnoitia besnoiti strain Bb-Ger1.</title>
        <authorList>
            <person name="Schares G."/>
            <person name="Venepally P."/>
            <person name="Lorenzi H.A."/>
        </authorList>
    </citation>
    <scope>NUCLEOTIDE SEQUENCE [LARGE SCALE GENOMIC DNA]</scope>
    <source>
        <strain evidence="4 5">Bb-Ger1</strain>
    </source>
</reference>
<proteinExistence type="predicted"/>
<feature type="region of interest" description="Disordered" evidence="1">
    <location>
        <begin position="278"/>
        <end position="301"/>
    </location>
</feature>
<evidence type="ECO:0000256" key="3">
    <source>
        <dbReference type="SAM" id="SignalP"/>
    </source>
</evidence>
<gene>
    <name evidence="4" type="ORF">BESB_040600</name>
</gene>
<evidence type="ECO:0000313" key="4">
    <source>
        <dbReference type="EMBL" id="PFH37602.1"/>
    </source>
</evidence>
<dbReference type="EMBL" id="NWUJ01000002">
    <property type="protein sequence ID" value="PFH37602.1"/>
    <property type="molecule type" value="Genomic_DNA"/>
</dbReference>
<dbReference type="OrthoDB" id="332450at2759"/>
<dbReference type="GeneID" id="40309041"/>
<keyword evidence="2" id="KW-1133">Transmembrane helix</keyword>
<evidence type="ECO:0000313" key="5">
    <source>
        <dbReference type="Proteomes" id="UP000224006"/>
    </source>
</evidence>
<protein>
    <recommendedName>
        <fullName evidence="6">Transmembrane protein</fullName>
    </recommendedName>
</protein>
<dbReference type="RefSeq" id="XP_029221611.1">
    <property type="nucleotide sequence ID" value="XM_029362646.1"/>
</dbReference>
<name>A0A2A9MP99_BESBE</name>
<dbReference type="VEuPathDB" id="ToxoDB:BESB_040600"/>
<comment type="caution">
    <text evidence="4">The sequence shown here is derived from an EMBL/GenBank/DDBJ whole genome shotgun (WGS) entry which is preliminary data.</text>
</comment>
<keyword evidence="5" id="KW-1185">Reference proteome</keyword>
<keyword evidence="3" id="KW-0732">Signal</keyword>
<sequence>MAGRLLVLPVVLLASSLATALAFNGASNGDTAGPQEPRGDSGLAPGARPLPVPGPRPLRPDTSSAWIPGIEGHRGIVSESQQLAAKLAATPERTAVAEVLRHTAGSLKVTLDRLAASREAYLADHSKVMNVLQKYASARELLDAGLAYDKSSEKEIADRLRAARDAFNTLFVLLSTTTKRAESVEALADALAANQATAFAGLLKLAKANMTHRDASGRARTDQATPDDFAAVRAAVYNMQDLAAAAEHATRATVETKTKQTQELAFDLIRRYELLASNRQQPEEMHASSGRTRGISTTDDARDSEQILSQRAQAVEEVQAYIKEARAAEDALFKELTRDAFKTVQAVAEETANTNEAALKAMDTTPNPDTGSNTAVIFLGVLLCLAVAALLALTVYAVSVVMSFQSKINAARMGEQTGQAHIED</sequence>
<dbReference type="AlphaFoldDB" id="A0A2A9MP99"/>
<organism evidence="4 5">
    <name type="scientific">Besnoitia besnoiti</name>
    <name type="common">Apicomplexan protozoan</name>
    <dbReference type="NCBI Taxonomy" id="94643"/>
    <lineage>
        <taxon>Eukaryota</taxon>
        <taxon>Sar</taxon>
        <taxon>Alveolata</taxon>
        <taxon>Apicomplexa</taxon>
        <taxon>Conoidasida</taxon>
        <taxon>Coccidia</taxon>
        <taxon>Eucoccidiorida</taxon>
        <taxon>Eimeriorina</taxon>
        <taxon>Sarcocystidae</taxon>
        <taxon>Besnoitia</taxon>
    </lineage>
</organism>
<keyword evidence="2" id="KW-0472">Membrane</keyword>
<feature type="transmembrane region" description="Helical" evidence="2">
    <location>
        <begin position="375"/>
        <end position="404"/>
    </location>
</feature>
<keyword evidence="2" id="KW-0812">Transmembrane</keyword>